<dbReference type="EMBL" id="LQYT01000049">
    <property type="protein sequence ID" value="KYD18646.1"/>
    <property type="molecule type" value="Genomic_DNA"/>
</dbReference>
<evidence type="ECO:0000313" key="4">
    <source>
        <dbReference type="Proteomes" id="UP000075683"/>
    </source>
</evidence>
<dbReference type="AlphaFoldDB" id="A0A150M2K3"/>
<dbReference type="Proteomes" id="UP000257014">
    <property type="component" value="Unassembled WGS sequence"/>
</dbReference>
<evidence type="ECO:0000313" key="2">
    <source>
        <dbReference type="EMBL" id="KYD18646.1"/>
    </source>
</evidence>
<dbReference type="EMBL" id="QEWE01000010">
    <property type="protein sequence ID" value="REJ30489.1"/>
    <property type="molecule type" value="Genomic_DNA"/>
</dbReference>
<evidence type="ECO:0000256" key="1">
    <source>
        <dbReference type="SAM" id="MobiDB-lite"/>
    </source>
</evidence>
<proteinExistence type="predicted"/>
<feature type="compositionally biased region" description="Basic residues" evidence="1">
    <location>
        <begin position="19"/>
        <end position="28"/>
    </location>
</feature>
<evidence type="ECO:0000313" key="5">
    <source>
        <dbReference type="Proteomes" id="UP000257014"/>
    </source>
</evidence>
<name>A0A150M2K3_9BACI</name>
<reference evidence="3 5" key="2">
    <citation type="submission" date="2018-03" db="EMBL/GenBank/DDBJ databases">
        <authorList>
            <person name="Keele B.F."/>
        </authorList>
    </citation>
    <scope>NUCLEOTIDE SEQUENCE [LARGE SCALE GENOMIC DNA]</scope>
    <source>
        <strain evidence="3">ZCTH4_d</strain>
    </source>
</reference>
<feature type="compositionally biased region" description="Polar residues" evidence="1">
    <location>
        <begin position="46"/>
        <end position="61"/>
    </location>
</feature>
<organism evidence="2 4">
    <name type="scientific">Caldibacillus debilis</name>
    <dbReference type="NCBI Taxonomy" id="301148"/>
    <lineage>
        <taxon>Bacteria</taxon>
        <taxon>Bacillati</taxon>
        <taxon>Bacillota</taxon>
        <taxon>Bacilli</taxon>
        <taxon>Bacillales</taxon>
        <taxon>Bacillaceae</taxon>
        <taxon>Caldibacillus</taxon>
    </lineage>
</organism>
<protein>
    <submittedName>
        <fullName evidence="2">Uncharacterized protein</fullName>
    </submittedName>
</protein>
<evidence type="ECO:0000313" key="3">
    <source>
        <dbReference type="EMBL" id="REJ30489.1"/>
    </source>
</evidence>
<gene>
    <name evidence="2" type="ORF">B4135_2264</name>
    <name evidence="3" type="ORF">C6P37_03330</name>
</gene>
<accession>A0A150M2K3</accession>
<dbReference type="Proteomes" id="UP000075683">
    <property type="component" value="Unassembled WGS sequence"/>
</dbReference>
<reference evidence="2 4" key="1">
    <citation type="submission" date="2016-01" db="EMBL/GenBank/DDBJ databases">
        <title>Draft Genome Sequences of Seven Thermophilic Sporeformers Isolated from Foods.</title>
        <authorList>
            <person name="Berendsen E.M."/>
            <person name="Wells-Bennik M.H."/>
            <person name="Krawcyk A.O."/>
            <person name="De Jong A."/>
            <person name="Holsappel S."/>
            <person name="Eijlander R.T."/>
            <person name="Kuipers O.P."/>
        </authorList>
    </citation>
    <scope>NUCLEOTIDE SEQUENCE [LARGE SCALE GENOMIC DNA]</scope>
    <source>
        <strain evidence="2 4">B4135</strain>
    </source>
</reference>
<comment type="caution">
    <text evidence="2">The sequence shown here is derived from an EMBL/GenBank/DDBJ whole genome shotgun (WGS) entry which is preliminary data.</text>
</comment>
<feature type="region of interest" description="Disordered" evidence="1">
    <location>
        <begin position="1"/>
        <end position="92"/>
    </location>
</feature>
<sequence length="92" mass="10195">MLAKGKKQRFEKLPTGKGKQARYGRKIFGRPPFPVAKIPNGKRKSPSGTKSSDSATLPAKNSNRKKGECPCQISGRRQPFGEEKRPFPRGNI</sequence>